<reference evidence="2" key="1">
    <citation type="submission" date="2023-06" db="EMBL/GenBank/DDBJ databases">
        <authorList>
            <person name="Kurt Z."/>
        </authorList>
    </citation>
    <scope>NUCLEOTIDE SEQUENCE</scope>
</reference>
<evidence type="ECO:0000313" key="3">
    <source>
        <dbReference type="EMBL" id="CAL6022029.1"/>
    </source>
</evidence>
<evidence type="ECO:0000313" key="4">
    <source>
        <dbReference type="Proteomes" id="UP001642409"/>
    </source>
</evidence>
<dbReference type="InterPro" id="IPR000198">
    <property type="entry name" value="RhoGAP_dom"/>
</dbReference>
<dbReference type="Pfam" id="PF00620">
    <property type="entry name" value="RhoGAP"/>
    <property type="match status" value="1"/>
</dbReference>
<gene>
    <name evidence="2" type="ORF">HINF_LOCUS26688</name>
    <name evidence="3" type="ORF">HINF_LOCUS28451</name>
</gene>
<sequence length="213" mass="25141">MELSPICMLKLKQNLSNESKDSNQQQQDIILDKKKKIQEAFKLIFPQKLKIDYYQCNPVPSIVREAFYEFSIRQPIEGTFRMPPQLDIQAPINQLIDQEKPIDFKKLHTHQICATIKYYYRQMQSPLINDSTAHALRAQETFDQMMPVLHQMQNNSRDHLKYLMKQLYVLSKNEVYKMDAKNLGVVFAPNLLNYQFGDEKILQMLIENANQIQ</sequence>
<accession>A0AA86UFW9</accession>
<dbReference type="Proteomes" id="UP001642409">
    <property type="component" value="Unassembled WGS sequence"/>
</dbReference>
<dbReference type="AlphaFoldDB" id="A0AA86UFW9"/>
<feature type="domain" description="Rho-GAP" evidence="1">
    <location>
        <begin position="49"/>
        <end position="213"/>
    </location>
</feature>
<organism evidence="2">
    <name type="scientific">Hexamita inflata</name>
    <dbReference type="NCBI Taxonomy" id="28002"/>
    <lineage>
        <taxon>Eukaryota</taxon>
        <taxon>Metamonada</taxon>
        <taxon>Diplomonadida</taxon>
        <taxon>Hexamitidae</taxon>
        <taxon>Hexamitinae</taxon>
        <taxon>Hexamita</taxon>
    </lineage>
</organism>
<dbReference type="GO" id="GO:0005737">
    <property type="term" value="C:cytoplasm"/>
    <property type="evidence" value="ECO:0007669"/>
    <property type="project" value="TreeGrafter"/>
</dbReference>
<reference evidence="3 4" key="2">
    <citation type="submission" date="2024-07" db="EMBL/GenBank/DDBJ databases">
        <authorList>
            <person name="Akdeniz Z."/>
        </authorList>
    </citation>
    <scope>NUCLEOTIDE SEQUENCE [LARGE SCALE GENOMIC DNA]</scope>
</reference>
<dbReference type="SMART" id="SM00324">
    <property type="entry name" value="RhoGAP"/>
    <property type="match status" value="1"/>
</dbReference>
<dbReference type="EMBL" id="CATOUU010000660">
    <property type="protein sequence ID" value="CAI9939043.1"/>
    <property type="molecule type" value="Genomic_DNA"/>
</dbReference>
<proteinExistence type="predicted"/>
<evidence type="ECO:0000259" key="1">
    <source>
        <dbReference type="PROSITE" id="PS50238"/>
    </source>
</evidence>
<dbReference type="InterPro" id="IPR008936">
    <property type="entry name" value="Rho_GTPase_activation_prot"/>
</dbReference>
<dbReference type="SUPFAM" id="SSF48350">
    <property type="entry name" value="GTPase activation domain, GAP"/>
    <property type="match status" value="1"/>
</dbReference>
<dbReference type="PROSITE" id="PS50238">
    <property type="entry name" value="RHOGAP"/>
    <property type="match status" value="1"/>
</dbReference>
<dbReference type="CDD" id="cd00159">
    <property type="entry name" value="RhoGAP"/>
    <property type="match status" value="1"/>
</dbReference>
<dbReference type="GO" id="GO:0005096">
    <property type="term" value="F:GTPase activator activity"/>
    <property type="evidence" value="ECO:0007669"/>
    <property type="project" value="TreeGrafter"/>
</dbReference>
<dbReference type="PANTHER" id="PTHR45808">
    <property type="entry name" value="RHO GTPASE-ACTIVATING PROTEIN 68F"/>
    <property type="match status" value="1"/>
</dbReference>
<evidence type="ECO:0000313" key="2">
    <source>
        <dbReference type="EMBL" id="CAI9939043.1"/>
    </source>
</evidence>
<dbReference type="Gene3D" id="1.10.555.10">
    <property type="entry name" value="Rho GTPase activation protein"/>
    <property type="match status" value="1"/>
</dbReference>
<name>A0AA86UFW9_9EUKA</name>
<dbReference type="GO" id="GO:0007264">
    <property type="term" value="P:small GTPase-mediated signal transduction"/>
    <property type="evidence" value="ECO:0007669"/>
    <property type="project" value="TreeGrafter"/>
</dbReference>
<comment type="caution">
    <text evidence="2">The sequence shown here is derived from an EMBL/GenBank/DDBJ whole genome shotgun (WGS) entry which is preliminary data.</text>
</comment>
<dbReference type="PANTHER" id="PTHR45808:SF2">
    <property type="entry name" value="RHO GTPASE-ACTIVATING PROTEIN 68F"/>
    <property type="match status" value="1"/>
</dbReference>
<protein>
    <submittedName>
        <fullName evidence="2">RhoGAP domain-containing protein</fullName>
    </submittedName>
    <submittedName>
        <fullName evidence="3">RhoGAP_domain-containing protein</fullName>
    </submittedName>
</protein>
<dbReference type="EMBL" id="CAXDID020000090">
    <property type="protein sequence ID" value="CAL6022029.1"/>
    <property type="molecule type" value="Genomic_DNA"/>
</dbReference>
<keyword evidence="4" id="KW-1185">Reference proteome</keyword>